<dbReference type="STRING" id="537013.CLOSTMETH_02275"/>
<dbReference type="InterPro" id="IPR016181">
    <property type="entry name" value="Acyl_CoA_acyltransferase"/>
</dbReference>
<reference evidence="2 3" key="2">
    <citation type="submission" date="2009-02" db="EMBL/GenBank/DDBJ databases">
        <title>Draft genome sequence of Clostridium methylpentosum (DSM 5476).</title>
        <authorList>
            <person name="Sudarsanam P."/>
            <person name="Ley R."/>
            <person name="Guruge J."/>
            <person name="Turnbaugh P.J."/>
            <person name="Mahowald M."/>
            <person name="Liep D."/>
            <person name="Gordon J."/>
        </authorList>
    </citation>
    <scope>NUCLEOTIDE SEQUENCE [LARGE SCALE GENOMIC DNA]</scope>
    <source>
        <strain evidence="2 3">DSM 5476</strain>
    </source>
</reference>
<gene>
    <name evidence="2" type="ORF">CLOSTMETH_02275</name>
</gene>
<keyword evidence="3" id="KW-1185">Reference proteome</keyword>
<comment type="caution">
    <text evidence="2">The sequence shown here is derived from an EMBL/GenBank/DDBJ whole genome shotgun (WGS) entry which is preliminary data.</text>
</comment>
<dbReference type="Gene3D" id="3.40.630.30">
    <property type="match status" value="1"/>
</dbReference>
<evidence type="ECO:0000259" key="1">
    <source>
        <dbReference type="PROSITE" id="PS51186"/>
    </source>
</evidence>
<evidence type="ECO:0000313" key="3">
    <source>
        <dbReference type="Proteomes" id="UP000003340"/>
    </source>
</evidence>
<accession>C0EEI9</accession>
<organism evidence="2 3">
    <name type="scientific">[Clostridium] methylpentosum DSM 5476</name>
    <dbReference type="NCBI Taxonomy" id="537013"/>
    <lineage>
        <taxon>Bacteria</taxon>
        <taxon>Bacillati</taxon>
        <taxon>Bacillota</taxon>
        <taxon>Clostridia</taxon>
        <taxon>Eubacteriales</taxon>
        <taxon>Oscillospiraceae</taxon>
        <taxon>Oscillospiraceae incertae sedis</taxon>
    </lineage>
</organism>
<feature type="domain" description="N-acetyltransferase" evidence="1">
    <location>
        <begin position="1"/>
        <end position="152"/>
    </location>
</feature>
<proteinExistence type="predicted"/>
<dbReference type="InterPro" id="IPR000182">
    <property type="entry name" value="GNAT_dom"/>
</dbReference>
<dbReference type="EMBL" id="ACEC01000073">
    <property type="protein sequence ID" value="EEG30114.1"/>
    <property type="molecule type" value="Genomic_DNA"/>
</dbReference>
<dbReference type="Pfam" id="PF13527">
    <property type="entry name" value="Acetyltransf_9"/>
    <property type="match status" value="1"/>
</dbReference>
<dbReference type="AlphaFoldDB" id="C0EEI9"/>
<dbReference type="PROSITE" id="PS51186">
    <property type="entry name" value="GNAT"/>
    <property type="match status" value="1"/>
</dbReference>
<dbReference type="Proteomes" id="UP000003340">
    <property type="component" value="Unassembled WGS sequence"/>
</dbReference>
<dbReference type="GO" id="GO:0016747">
    <property type="term" value="F:acyltransferase activity, transferring groups other than amino-acyl groups"/>
    <property type="evidence" value="ECO:0007669"/>
    <property type="project" value="InterPro"/>
</dbReference>
<evidence type="ECO:0000313" key="2">
    <source>
        <dbReference type="EMBL" id="EEG30114.1"/>
    </source>
</evidence>
<dbReference type="HOGENOM" id="CLU_050659_2_1_9"/>
<sequence length="273" mass="30742">MIEFARREDIPALKEIWRACFDDTQTYIDSHYAHGRDCMRTLIHREPNGTVSSMLEMVDVTMRFGKVSYPAFYIYAASTLPAYQGRRLMHRLIERSCDIAAQEGMVASVLIPQTPSLVAFYDGQGYTRRIPIGERNVQAEPCSALVEELSLQEFCAMKAAYEQNFACCLEHSPALSGLIYQQTTVSDGKILKICQNARQAYAVCYKIKEQGFIQEISSGEDVLIEDVSAVCSYLGVASARVLRPGTDRLYGLVRPLGDQSLPWEDLYMNTMLD</sequence>
<dbReference type="SUPFAM" id="SSF55729">
    <property type="entry name" value="Acyl-CoA N-acyltransferases (Nat)"/>
    <property type="match status" value="1"/>
</dbReference>
<name>C0EEI9_9FIRM</name>
<protein>
    <recommendedName>
        <fullName evidence="1">N-acetyltransferase domain-containing protein</fullName>
    </recommendedName>
</protein>
<dbReference type="eggNOG" id="COG4552">
    <property type="taxonomic scope" value="Bacteria"/>
</dbReference>
<reference evidence="2 3" key="1">
    <citation type="submission" date="2009-01" db="EMBL/GenBank/DDBJ databases">
        <authorList>
            <person name="Fulton L."/>
            <person name="Clifton S."/>
            <person name="Fulton B."/>
            <person name="Xu J."/>
            <person name="Minx P."/>
            <person name="Pepin K.H."/>
            <person name="Johnson M."/>
            <person name="Bhonagiri V."/>
            <person name="Nash W.E."/>
            <person name="Mardis E.R."/>
            <person name="Wilson R.K."/>
        </authorList>
    </citation>
    <scope>NUCLEOTIDE SEQUENCE [LARGE SCALE GENOMIC DNA]</scope>
    <source>
        <strain evidence="2 3">DSM 5476</strain>
    </source>
</reference>